<sequence length="76" mass="8210">MRRAGANPPSSAADGARGWDRARRVRTRPTMLDEIRALSDRVLVMFDGRVMGELPGDAGEREIGLLMSGVEKGEAA</sequence>
<name>A0A1H3AMW4_9RHOB</name>
<keyword evidence="2" id="KW-0813">Transport</keyword>
<proteinExistence type="predicted"/>
<keyword evidence="2" id="KW-0067">ATP-binding</keyword>
<evidence type="ECO:0000313" key="2">
    <source>
        <dbReference type="EMBL" id="SDX30169.1"/>
    </source>
</evidence>
<organism evidence="2 3">
    <name type="scientific">Albimonas donghaensis</name>
    <dbReference type="NCBI Taxonomy" id="356660"/>
    <lineage>
        <taxon>Bacteria</taxon>
        <taxon>Pseudomonadati</taxon>
        <taxon>Pseudomonadota</taxon>
        <taxon>Alphaproteobacteria</taxon>
        <taxon>Rhodobacterales</taxon>
        <taxon>Paracoccaceae</taxon>
        <taxon>Albimonas</taxon>
    </lineage>
</organism>
<dbReference type="GO" id="GO:0005524">
    <property type="term" value="F:ATP binding"/>
    <property type="evidence" value="ECO:0007669"/>
    <property type="project" value="UniProtKB-KW"/>
</dbReference>
<accession>A0A1H3AMW4</accession>
<gene>
    <name evidence="2" type="ORF">SAMN05444336_104225</name>
</gene>
<reference evidence="2 3" key="1">
    <citation type="submission" date="2016-10" db="EMBL/GenBank/DDBJ databases">
        <authorList>
            <person name="de Groot N.N."/>
        </authorList>
    </citation>
    <scope>NUCLEOTIDE SEQUENCE [LARGE SCALE GENOMIC DNA]</scope>
    <source>
        <strain evidence="2 3">DSM 17890</strain>
    </source>
</reference>
<keyword evidence="2" id="KW-0547">Nucleotide-binding</keyword>
<keyword evidence="3" id="KW-1185">Reference proteome</keyword>
<keyword evidence="2" id="KW-0762">Sugar transport</keyword>
<dbReference type="AlphaFoldDB" id="A0A1H3AMW4"/>
<evidence type="ECO:0000313" key="3">
    <source>
        <dbReference type="Proteomes" id="UP000199118"/>
    </source>
</evidence>
<protein>
    <submittedName>
        <fullName evidence="2">Simple sugar transport system ATP-binding protein</fullName>
    </submittedName>
</protein>
<dbReference type="STRING" id="356660.SAMN05444336_104225"/>
<feature type="region of interest" description="Disordered" evidence="1">
    <location>
        <begin position="1"/>
        <end position="21"/>
    </location>
</feature>
<evidence type="ECO:0000256" key="1">
    <source>
        <dbReference type="SAM" id="MobiDB-lite"/>
    </source>
</evidence>
<dbReference type="EMBL" id="FNMZ01000004">
    <property type="protein sequence ID" value="SDX30169.1"/>
    <property type="molecule type" value="Genomic_DNA"/>
</dbReference>
<dbReference type="Proteomes" id="UP000199118">
    <property type="component" value="Unassembled WGS sequence"/>
</dbReference>